<dbReference type="Proteomes" id="UP001218218">
    <property type="component" value="Unassembled WGS sequence"/>
</dbReference>
<keyword evidence="3" id="KW-1185">Reference proteome</keyword>
<evidence type="ECO:0000313" key="2">
    <source>
        <dbReference type="EMBL" id="KAJ7342505.1"/>
    </source>
</evidence>
<accession>A0AAD6ZVS4</accession>
<name>A0AAD6ZVS4_9AGAR</name>
<feature type="compositionally biased region" description="Polar residues" evidence="1">
    <location>
        <begin position="51"/>
        <end position="69"/>
    </location>
</feature>
<dbReference type="EMBL" id="JARIHO010000025">
    <property type="protein sequence ID" value="KAJ7342505.1"/>
    <property type="molecule type" value="Genomic_DNA"/>
</dbReference>
<comment type="caution">
    <text evidence="2">The sequence shown here is derived from an EMBL/GenBank/DDBJ whole genome shotgun (WGS) entry which is preliminary data.</text>
</comment>
<feature type="compositionally biased region" description="Low complexity" evidence="1">
    <location>
        <begin position="38"/>
        <end position="50"/>
    </location>
</feature>
<protein>
    <submittedName>
        <fullName evidence="2">Uncharacterized protein</fullName>
    </submittedName>
</protein>
<evidence type="ECO:0000313" key="3">
    <source>
        <dbReference type="Proteomes" id="UP001218218"/>
    </source>
</evidence>
<dbReference type="InterPro" id="IPR027417">
    <property type="entry name" value="P-loop_NTPase"/>
</dbReference>
<gene>
    <name evidence="2" type="ORF">DFH08DRAFT_963250</name>
</gene>
<dbReference type="Gene3D" id="3.40.50.300">
    <property type="entry name" value="P-loop containing nucleotide triphosphate hydrolases"/>
    <property type="match status" value="1"/>
</dbReference>
<sequence length="292" mass="32955">MQLRGRYSHLFLFAQPDDAKRSLGASFCFPPVHQALMSSPASSSSYPSSAQTIPSPRTRTPMPTASYQRAKSPHLSGCAPPTSEVLAVCEAEMLLLDWLLGEWFKLGHQNLLFSRFTTRLDIIEDRAVDMKGWRICHIDETTLPRPDERLPEPPNVPRLLRLRCSARAAAASALMHTERLIDDSSRSTERPGLGPRARDWADEAKPVLIFRPIGTHTVEEKQATEKLEALVIEKGTGKFKTRGRAGRCAPHDDTSRRREHLKRRGLQALLCLRRSSRRRMRVAEVMGEEVEE</sequence>
<organism evidence="2 3">
    <name type="scientific">Mycena albidolilacea</name>
    <dbReference type="NCBI Taxonomy" id="1033008"/>
    <lineage>
        <taxon>Eukaryota</taxon>
        <taxon>Fungi</taxon>
        <taxon>Dikarya</taxon>
        <taxon>Basidiomycota</taxon>
        <taxon>Agaricomycotina</taxon>
        <taxon>Agaricomycetes</taxon>
        <taxon>Agaricomycetidae</taxon>
        <taxon>Agaricales</taxon>
        <taxon>Marasmiineae</taxon>
        <taxon>Mycenaceae</taxon>
        <taxon>Mycena</taxon>
    </lineage>
</organism>
<feature type="region of interest" description="Disordered" evidence="1">
    <location>
        <begin position="38"/>
        <end position="77"/>
    </location>
</feature>
<proteinExistence type="predicted"/>
<dbReference type="AlphaFoldDB" id="A0AAD6ZVS4"/>
<reference evidence="2" key="1">
    <citation type="submission" date="2023-03" db="EMBL/GenBank/DDBJ databases">
        <title>Massive genome expansion in bonnet fungi (Mycena s.s.) driven by repeated elements and novel gene families across ecological guilds.</title>
        <authorList>
            <consortium name="Lawrence Berkeley National Laboratory"/>
            <person name="Harder C.B."/>
            <person name="Miyauchi S."/>
            <person name="Viragh M."/>
            <person name="Kuo A."/>
            <person name="Thoen E."/>
            <person name="Andreopoulos B."/>
            <person name="Lu D."/>
            <person name="Skrede I."/>
            <person name="Drula E."/>
            <person name="Henrissat B."/>
            <person name="Morin E."/>
            <person name="Kohler A."/>
            <person name="Barry K."/>
            <person name="LaButti K."/>
            <person name="Morin E."/>
            <person name="Salamov A."/>
            <person name="Lipzen A."/>
            <person name="Mereny Z."/>
            <person name="Hegedus B."/>
            <person name="Baldrian P."/>
            <person name="Stursova M."/>
            <person name="Weitz H."/>
            <person name="Taylor A."/>
            <person name="Grigoriev I.V."/>
            <person name="Nagy L.G."/>
            <person name="Martin F."/>
            <person name="Kauserud H."/>
        </authorList>
    </citation>
    <scope>NUCLEOTIDE SEQUENCE</scope>
    <source>
        <strain evidence="2">CBHHK002</strain>
    </source>
</reference>
<evidence type="ECO:0000256" key="1">
    <source>
        <dbReference type="SAM" id="MobiDB-lite"/>
    </source>
</evidence>